<sequence>MIFGKRNSTSLLWVMICAESNERFRLQKIKKLKKCRCVQEMVPAMSVETGCIYNLFFLVFFVHRLIKFHLKIHFMIYFISYINNICSIYWMSSNIEYCL</sequence>
<organism evidence="2">
    <name type="scientific">Anguilla anguilla</name>
    <name type="common">European freshwater eel</name>
    <name type="synonym">Muraena anguilla</name>
    <dbReference type="NCBI Taxonomy" id="7936"/>
    <lineage>
        <taxon>Eukaryota</taxon>
        <taxon>Metazoa</taxon>
        <taxon>Chordata</taxon>
        <taxon>Craniata</taxon>
        <taxon>Vertebrata</taxon>
        <taxon>Euteleostomi</taxon>
        <taxon>Actinopterygii</taxon>
        <taxon>Neopterygii</taxon>
        <taxon>Teleostei</taxon>
        <taxon>Anguilliformes</taxon>
        <taxon>Anguillidae</taxon>
        <taxon>Anguilla</taxon>
    </lineage>
</organism>
<keyword evidence="1" id="KW-0472">Membrane</keyword>
<evidence type="ECO:0000256" key="1">
    <source>
        <dbReference type="SAM" id="Phobius"/>
    </source>
</evidence>
<proteinExistence type="predicted"/>
<keyword evidence="1" id="KW-1133">Transmembrane helix</keyword>
<reference evidence="2" key="2">
    <citation type="journal article" date="2015" name="Fish Shellfish Immunol.">
        <title>Early steps in the European eel (Anguilla anguilla)-Vibrio vulnificus interaction in the gills: Role of the RtxA13 toxin.</title>
        <authorList>
            <person name="Callol A."/>
            <person name="Pajuelo D."/>
            <person name="Ebbesson L."/>
            <person name="Teles M."/>
            <person name="MacKenzie S."/>
            <person name="Amaro C."/>
        </authorList>
    </citation>
    <scope>NUCLEOTIDE SEQUENCE</scope>
</reference>
<evidence type="ECO:0000313" key="2">
    <source>
        <dbReference type="EMBL" id="JAH91112.1"/>
    </source>
</evidence>
<dbReference type="AlphaFoldDB" id="A0A0E9WL83"/>
<name>A0A0E9WL83_ANGAN</name>
<reference evidence="2" key="1">
    <citation type="submission" date="2014-11" db="EMBL/GenBank/DDBJ databases">
        <authorList>
            <person name="Amaro Gonzalez C."/>
        </authorList>
    </citation>
    <scope>NUCLEOTIDE SEQUENCE</scope>
</reference>
<feature type="transmembrane region" description="Helical" evidence="1">
    <location>
        <begin position="44"/>
        <end position="62"/>
    </location>
</feature>
<protein>
    <submittedName>
        <fullName evidence="2">Uncharacterized protein</fullName>
    </submittedName>
</protein>
<accession>A0A0E9WL83</accession>
<feature type="transmembrane region" description="Helical" evidence="1">
    <location>
        <begin position="74"/>
        <end position="92"/>
    </location>
</feature>
<dbReference type="EMBL" id="GBXM01017465">
    <property type="protein sequence ID" value="JAH91112.1"/>
    <property type="molecule type" value="Transcribed_RNA"/>
</dbReference>
<keyword evidence="1" id="KW-0812">Transmembrane</keyword>